<dbReference type="PROSITE" id="PS00624">
    <property type="entry name" value="GMC_OXRED_2"/>
    <property type="match status" value="1"/>
</dbReference>
<feature type="active site" description="Proton donor" evidence="3">
    <location>
        <position position="518"/>
    </location>
</feature>
<keyword evidence="4" id="KW-0274">FAD</keyword>
<dbReference type="GO" id="GO:0050660">
    <property type="term" value="F:flavin adenine dinucleotide binding"/>
    <property type="evidence" value="ECO:0007669"/>
    <property type="project" value="InterPro"/>
</dbReference>
<keyword evidence="4" id="KW-0285">Flavoprotein</keyword>
<comment type="caution">
    <text evidence="6">The sequence shown here is derived from an EMBL/GenBank/DDBJ whole genome shotgun (WGS) entry which is preliminary data.</text>
</comment>
<dbReference type="Pfam" id="PF05199">
    <property type="entry name" value="GMC_oxred_C"/>
    <property type="match status" value="1"/>
</dbReference>
<dbReference type="Gene3D" id="3.30.560.10">
    <property type="entry name" value="Glucose Oxidase, domain 3"/>
    <property type="match status" value="1"/>
</dbReference>
<protein>
    <submittedName>
        <fullName evidence="6">GMC oxidoreductase-domain-containing protein</fullName>
    </submittedName>
</protein>
<dbReference type="EMBL" id="JARJCN010000021">
    <property type="protein sequence ID" value="KAJ7090820.1"/>
    <property type="molecule type" value="Genomic_DNA"/>
</dbReference>
<dbReference type="Pfam" id="PF00732">
    <property type="entry name" value="GMC_oxred_N"/>
    <property type="match status" value="1"/>
</dbReference>
<name>A0AAD6U5J1_9AGAR</name>
<sequence>MWPFSNPYAQRAVDKVASEYDFIIVGGGNALTGCVLARRLSEGGNHTVLLVERGDAGDSWLNRTPLTSLHHWSDGKHSNVFDSATDSGLGRPFSLITGLGLGGSTQINGGQYTCGAPAEYNAWSKEGRPGWGYQDLKPYFDKSETWLGPVPKEWHGSSGPLKVRSFKHYEYGSSEKAANAAGHLGFLPILDMHSPLEPSIGWNKMQFAVDANGSRQSSFRAYLPGSFVNSMTESLHVCTKAVAAKLELSRQKDGELRADSVEVHSVNGRHVRVVKARKEIILTSGALRTPQILMLSGIGPQEHLEKMGIEVVRHAPGVGAHLQDHIWVATSYNCPLSDSMWAMFRWPQTLVAQLYKYLRHGAGWFLCTTVEVEIFGISAFVHADGKPEALSSQSKDPFDPANRPDYAVMTCGIADPRGPGIDRSKGFFGLNCALMNPKSTGRVALRSRNPMETPICEMSYLSSHQDWAALRASLRVSVALAHQMQTDGYPLDDVKVPGALDDDTLDGFIKAGVETMYHYSSSCRMAPEADSLPGVVDHELRVHGVANLRISDASIFPSVPATHPQALIYAVAEKCADMILKTYA</sequence>
<dbReference type="InterPro" id="IPR036188">
    <property type="entry name" value="FAD/NAD-bd_sf"/>
</dbReference>
<feature type="domain" description="Glucose-methanol-choline oxidoreductase N-terminal" evidence="5">
    <location>
        <begin position="285"/>
        <end position="299"/>
    </location>
</feature>
<reference evidence="6" key="1">
    <citation type="submission" date="2023-03" db="EMBL/GenBank/DDBJ databases">
        <title>Massive genome expansion in bonnet fungi (Mycena s.s.) driven by repeated elements and novel gene families across ecological guilds.</title>
        <authorList>
            <consortium name="Lawrence Berkeley National Laboratory"/>
            <person name="Harder C.B."/>
            <person name="Miyauchi S."/>
            <person name="Viragh M."/>
            <person name="Kuo A."/>
            <person name="Thoen E."/>
            <person name="Andreopoulos B."/>
            <person name="Lu D."/>
            <person name="Skrede I."/>
            <person name="Drula E."/>
            <person name="Henrissat B."/>
            <person name="Morin E."/>
            <person name="Kohler A."/>
            <person name="Barry K."/>
            <person name="LaButti K."/>
            <person name="Morin E."/>
            <person name="Salamov A."/>
            <person name="Lipzen A."/>
            <person name="Mereny Z."/>
            <person name="Hegedus B."/>
            <person name="Baldrian P."/>
            <person name="Stursova M."/>
            <person name="Weitz H."/>
            <person name="Taylor A."/>
            <person name="Grigoriev I.V."/>
            <person name="Nagy L.G."/>
            <person name="Martin F."/>
            <person name="Kauserud H."/>
        </authorList>
    </citation>
    <scope>NUCLEOTIDE SEQUENCE</scope>
    <source>
        <strain evidence="6">CBHHK173m</strain>
    </source>
</reference>
<dbReference type="InterPro" id="IPR012132">
    <property type="entry name" value="GMC_OxRdtase"/>
</dbReference>
<proteinExistence type="inferred from homology"/>
<evidence type="ECO:0000256" key="2">
    <source>
        <dbReference type="ARBA" id="ARBA00010790"/>
    </source>
</evidence>
<dbReference type="PANTHER" id="PTHR11552">
    <property type="entry name" value="GLUCOSE-METHANOL-CHOLINE GMC OXIDOREDUCTASE"/>
    <property type="match status" value="1"/>
</dbReference>
<organism evidence="6 7">
    <name type="scientific">Mycena belliarum</name>
    <dbReference type="NCBI Taxonomy" id="1033014"/>
    <lineage>
        <taxon>Eukaryota</taxon>
        <taxon>Fungi</taxon>
        <taxon>Dikarya</taxon>
        <taxon>Basidiomycota</taxon>
        <taxon>Agaricomycotina</taxon>
        <taxon>Agaricomycetes</taxon>
        <taxon>Agaricomycetidae</taxon>
        <taxon>Agaricales</taxon>
        <taxon>Marasmiineae</taxon>
        <taxon>Mycenaceae</taxon>
        <taxon>Mycena</taxon>
    </lineage>
</organism>
<evidence type="ECO:0000313" key="7">
    <source>
        <dbReference type="Proteomes" id="UP001222325"/>
    </source>
</evidence>
<dbReference type="PANTHER" id="PTHR11552:SF219">
    <property type="entry name" value="GLUCOSE-METHANOL-CHOLINE OXIDOREDUCTASE N-TERMINAL DOMAIN-CONTAINING PROTEIN"/>
    <property type="match status" value="1"/>
</dbReference>
<accession>A0AAD6U5J1</accession>
<evidence type="ECO:0000256" key="1">
    <source>
        <dbReference type="ARBA" id="ARBA00001974"/>
    </source>
</evidence>
<comment type="similarity">
    <text evidence="2">Belongs to the GMC oxidoreductase family.</text>
</comment>
<evidence type="ECO:0000259" key="5">
    <source>
        <dbReference type="PROSITE" id="PS00624"/>
    </source>
</evidence>
<dbReference type="PIRSF" id="PIRSF000137">
    <property type="entry name" value="Alcohol_oxidase"/>
    <property type="match status" value="1"/>
</dbReference>
<dbReference type="Proteomes" id="UP001222325">
    <property type="component" value="Unassembled WGS sequence"/>
</dbReference>
<dbReference type="InterPro" id="IPR000172">
    <property type="entry name" value="GMC_OxRdtase_N"/>
</dbReference>
<keyword evidence="7" id="KW-1185">Reference proteome</keyword>
<dbReference type="AlphaFoldDB" id="A0AAD6U5J1"/>
<dbReference type="SUPFAM" id="SSF54373">
    <property type="entry name" value="FAD-linked reductases, C-terminal domain"/>
    <property type="match status" value="1"/>
</dbReference>
<feature type="binding site" evidence="4">
    <location>
        <begin position="564"/>
        <end position="565"/>
    </location>
    <ligand>
        <name>FAD</name>
        <dbReference type="ChEBI" id="CHEBI:57692"/>
    </ligand>
</feature>
<dbReference type="InterPro" id="IPR007867">
    <property type="entry name" value="GMC_OxRtase_C"/>
</dbReference>
<gene>
    <name evidence="6" type="ORF">B0H15DRAFT_836998</name>
</gene>
<evidence type="ECO:0000256" key="3">
    <source>
        <dbReference type="PIRSR" id="PIRSR000137-1"/>
    </source>
</evidence>
<dbReference type="GO" id="GO:0016614">
    <property type="term" value="F:oxidoreductase activity, acting on CH-OH group of donors"/>
    <property type="evidence" value="ECO:0007669"/>
    <property type="project" value="InterPro"/>
</dbReference>
<feature type="active site" description="Proton acceptor" evidence="3">
    <location>
        <position position="563"/>
    </location>
</feature>
<evidence type="ECO:0000313" key="6">
    <source>
        <dbReference type="EMBL" id="KAJ7090820.1"/>
    </source>
</evidence>
<comment type="cofactor">
    <cofactor evidence="1 4">
        <name>FAD</name>
        <dbReference type="ChEBI" id="CHEBI:57692"/>
    </cofactor>
</comment>
<dbReference type="SUPFAM" id="SSF51905">
    <property type="entry name" value="FAD/NAD(P)-binding domain"/>
    <property type="match status" value="1"/>
</dbReference>
<dbReference type="Gene3D" id="3.50.50.60">
    <property type="entry name" value="FAD/NAD(P)-binding domain"/>
    <property type="match status" value="1"/>
</dbReference>
<evidence type="ECO:0000256" key="4">
    <source>
        <dbReference type="PIRSR" id="PIRSR000137-2"/>
    </source>
</evidence>